<dbReference type="STRING" id="1042163.BRLA_c017160"/>
<dbReference type="KEGG" id="blr:BRLA_c017160"/>
<proteinExistence type="predicted"/>
<dbReference type="HOGENOM" id="CLU_2080278_0_0_9"/>
<accession>A0A075R905</accession>
<dbReference type="AlphaFoldDB" id="A0A075R905"/>
<name>A0A075R905_BRELA</name>
<protein>
    <submittedName>
        <fullName evidence="1">Uncharacterized protein</fullName>
    </submittedName>
</protein>
<evidence type="ECO:0000313" key="2">
    <source>
        <dbReference type="Proteomes" id="UP000005850"/>
    </source>
</evidence>
<dbReference type="EMBL" id="CP007806">
    <property type="protein sequence ID" value="AIG26040.1"/>
    <property type="molecule type" value="Genomic_DNA"/>
</dbReference>
<evidence type="ECO:0000313" key="1">
    <source>
        <dbReference type="EMBL" id="AIG26040.1"/>
    </source>
</evidence>
<dbReference type="Proteomes" id="UP000005850">
    <property type="component" value="Chromosome"/>
</dbReference>
<dbReference type="RefSeq" id="WP_022583968.1">
    <property type="nucleotide sequence ID" value="NZ_CP007806.1"/>
</dbReference>
<organism evidence="1 2">
    <name type="scientific">Brevibacillus laterosporus LMG 15441</name>
    <dbReference type="NCBI Taxonomy" id="1042163"/>
    <lineage>
        <taxon>Bacteria</taxon>
        <taxon>Bacillati</taxon>
        <taxon>Bacillota</taxon>
        <taxon>Bacilli</taxon>
        <taxon>Bacillales</taxon>
        <taxon>Paenibacillaceae</taxon>
        <taxon>Brevibacillus</taxon>
    </lineage>
</organism>
<keyword evidence="2" id="KW-1185">Reference proteome</keyword>
<gene>
    <name evidence="1" type="ORF">BRLA_c017160</name>
</gene>
<reference evidence="1 2" key="1">
    <citation type="journal article" date="2011" name="J. Bacteriol.">
        <title>Genome sequence of Brevibacillus laterosporus LMG 15441, a pathogen of invertebrates.</title>
        <authorList>
            <person name="Djukic M."/>
            <person name="Poehlein A."/>
            <person name="Thurmer A."/>
            <person name="Daniel R."/>
        </authorList>
    </citation>
    <scope>NUCLEOTIDE SEQUENCE [LARGE SCALE GENOMIC DNA]</scope>
    <source>
        <strain evidence="1 2">LMG 15441</strain>
    </source>
</reference>
<sequence>MHMLTSQYNQQINMHKQQAQAHLTQAQAHEHQALIHRQQADLHDKQATLLMQSSQQMTQNSAAMPVYSQQLMNQSIDRQQQENQVAYNNQVSKASLAFKGKVPSDEELAAGHKSLSK</sequence>